<dbReference type="AlphaFoldDB" id="A0A6C0AK54"/>
<keyword evidence="2" id="KW-0808">Transferase</keyword>
<accession>A0A6C0AK54</accession>
<evidence type="ECO:0000313" key="3">
    <source>
        <dbReference type="EMBL" id="QHS79725.1"/>
    </source>
</evidence>
<dbReference type="GO" id="GO:0008107">
    <property type="term" value="F:galactoside 2-alpha-L-fucosyltransferase activity"/>
    <property type="evidence" value="ECO:0007669"/>
    <property type="project" value="InterPro"/>
</dbReference>
<evidence type="ECO:0000256" key="1">
    <source>
        <dbReference type="ARBA" id="ARBA00022676"/>
    </source>
</evidence>
<dbReference type="GO" id="GO:0005975">
    <property type="term" value="P:carbohydrate metabolic process"/>
    <property type="evidence" value="ECO:0007669"/>
    <property type="project" value="InterPro"/>
</dbReference>
<name>A0A6C0AK54_9ZZZZ</name>
<keyword evidence="1" id="KW-0328">Glycosyltransferase</keyword>
<reference evidence="3" key="1">
    <citation type="journal article" date="2020" name="Nature">
        <title>Giant virus diversity and host interactions through global metagenomics.</title>
        <authorList>
            <person name="Schulz F."/>
            <person name="Roux S."/>
            <person name="Paez-Espino D."/>
            <person name="Jungbluth S."/>
            <person name="Walsh D.A."/>
            <person name="Denef V.J."/>
            <person name="McMahon K.D."/>
            <person name="Konstantinidis K.T."/>
            <person name="Eloe-Fadrosh E.A."/>
            <person name="Kyrpides N.C."/>
            <person name="Woyke T."/>
        </authorList>
    </citation>
    <scope>NUCLEOTIDE SEQUENCE</scope>
    <source>
        <strain evidence="3">GVMAG-S-1035303-20</strain>
    </source>
</reference>
<dbReference type="EMBL" id="MN740650">
    <property type="protein sequence ID" value="QHS79725.1"/>
    <property type="molecule type" value="Genomic_DNA"/>
</dbReference>
<dbReference type="CDD" id="cd11301">
    <property type="entry name" value="Fut1_Fut2_like"/>
    <property type="match status" value="1"/>
</dbReference>
<proteinExistence type="predicted"/>
<dbReference type="PANTHER" id="PTHR11927:SF9">
    <property type="entry name" value="L-FUCOSYLTRANSFERASE"/>
    <property type="match status" value="1"/>
</dbReference>
<dbReference type="GO" id="GO:0016020">
    <property type="term" value="C:membrane"/>
    <property type="evidence" value="ECO:0007669"/>
    <property type="project" value="InterPro"/>
</dbReference>
<organism evidence="3">
    <name type="scientific">viral metagenome</name>
    <dbReference type="NCBI Taxonomy" id="1070528"/>
    <lineage>
        <taxon>unclassified sequences</taxon>
        <taxon>metagenomes</taxon>
        <taxon>organismal metagenomes</taxon>
    </lineage>
</organism>
<evidence type="ECO:0008006" key="4">
    <source>
        <dbReference type="Google" id="ProtNLM"/>
    </source>
</evidence>
<evidence type="ECO:0000256" key="2">
    <source>
        <dbReference type="ARBA" id="ARBA00022679"/>
    </source>
</evidence>
<sequence>MSLLVPYLHGGLGNMLFQIAAAVYIADNECNVVLSQNHVGVTPHSSEDYFKSIFKNFIQKKINRELYCILEPDKLKFTKFDMHQVRAILYSKYYVLIRGYYHNYIYATKKFKDMLYFGNKDELLEKYPTIRDSCFIHARGGDYIKNPLHYVGLEKNYYPAALNFMLSRGMKSFVLFTNDKAYCLSLTVFKNIEYTIIEENEIDTLYLMSQCKAAIISNSTFSWWGAVLNTERPICIPSKWFNDVGYEISGYFFPGAIIITV</sequence>
<protein>
    <recommendedName>
        <fullName evidence="4">Glycosyltransferase</fullName>
    </recommendedName>
</protein>
<dbReference type="InterPro" id="IPR002516">
    <property type="entry name" value="Glyco_trans_11"/>
</dbReference>
<dbReference type="PANTHER" id="PTHR11927">
    <property type="entry name" value="GALACTOSIDE 2-L-FUCOSYLTRANSFERASE"/>
    <property type="match status" value="1"/>
</dbReference>
<dbReference type="Pfam" id="PF01531">
    <property type="entry name" value="Glyco_transf_11"/>
    <property type="match status" value="1"/>
</dbReference>